<protein>
    <recommendedName>
        <fullName evidence="3">Winged helix DNA-binding domain-containing protein</fullName>
    </recommendedName>
</protein>
<sequence length="363" mass="39130">MIDRRQVLHFRVQAQQLDRASGTLADTAVLDLGVQDTGPDGAAWALAVRGVDVSALPAKDTVLLWTVRGAPHLYRRADVGRIAAAVEPFSDADAGKRIYDASKPLKAAGIANLAALDEVAARMREIVTEPTVKGDMSGALAKVMPEPYLRFCRPCDATHLYEMPFRLAAVRAGLELQPGTSPPVLQRIAGFRKAATPGEKFDVVRAYLRLLGPATPKHVAGYLDAPVKDVQAHWPDDVVEVTVDGEKRWLLAADEHALDAPATDATRLLGPFDLFLQAKDRSTLVPDEARAKQLWPVLGRPGAVLSGGELVGVWRPRKSGKKFTVAVEPWGPMAAATRTAVTEQAERLAAHRQVELTGVAFGD</sequence>
<evidence type="ECO:0000313" key="2">
    <source>
        <dbReference type="Proteomes" id="UP000660339"/>
    </source>
</evidence>
<dbReference type="EMBL" id="BONJ01000046">
    <property type="protein sequence ID" value="GIG19001.1"/>
    <property type="molecule type" value="Genomic_DNA"/>
</dbReference>
<evidence type="ECO:0008006" key="3">
    <source>
        <dbReference type="Google" id="ProtNLM"/>
    </source>
</evidence>
<organism evidence="1 2">
    <name type="scientific">Catellatospora methionotrophica</name>
    <dbReference type="NCBI Taxonomy" id="121620"/>
    <lineage>
        <taxon>Bacteria</taxon>
        <taxon>Bacillati</taxon>
        <taxon>Actinomycetota</taxon>
        <taxon>Actinomycetes</taxon>
        <taxon>Micromonosporales</taxon>
        <taxon>Micromonosporaceae</taxon>
        <taxon>Catellatospora</taxon>
    </lineage>
</organism>
<keyword evidence="2" id="KW-1185">Reference proteome</keyword>
<evidence type="ECO:0000313" key="1">
    <source>
        <dbReference type="EMBL" id="GIG19001.1"/>
    </source>
</evidence>
<accession>A0A8J3PL00</accession>
<dbReference type="InterPro" id="IPR009351">
    <property type="entry name" value="AlkZ-like"/>
</dbReference>
<dbReference type="RefSeq" id="WP_166388204.1">
    <property type="nucleotide sequence ID" value="NZ_BAAATT010000008.1"/>
</dbReference>
<proteinExistence type="predicted"/>
<gene>
    <name evidence="1" type="ORF">Cme02nite_73330</name>
</gene>
<reference evidence="1" key="1">
    <citation type="submission" date="2021-01" db="EMBL/GenBank/DDBJ databases">
        <title>Whole genome shotgun sequence of Catellatospora methionotrophica NBRC 14553.</title>
        <authorList>
            <person name="Komaki H."/>
            <person name="Tamura T."/>
        </authorList>
    </citation>
    <scope>NUCLEOTIDE SEQUENCE</scope>
    <source>
        <strain evidence="1">NBRC 14553</strain>
    </source>
</reference>
<name>A0A8J3PL00_9ACTN</name>
<comment type="caution">
    <text evidence="1">The sequence shown here is derived from an EMBL/GenBank/DDBJ whole genome shotgun (WGS) entry which is preliminary data.</text>
</comment>
<dbReference type="Pfam" id="PF06224">
    <property type="entry name" value="AlkZ-like"/>
    <property type="match status" value="1"/>
</dbReference>
<dbReference type="PANTHER" id="PTHR38479">
    <property type="entry name" value="LMO0824 PROTEIN"/>
    <property type="match status" value="1"/>
</dbReference>
<dbReference type="AlphaFoldDB" id="A0A8J3PL00"/>
<dbReference type="Proteomes" id="UP000660339">
    <property type="component" value="Unassembled WGS sequence"/>
</dbReference>
<dbReference type="PANTHER" id="PTHR38479:SF2">
    <property type="entry name" value="WINGED HELIX DNA-BINDING DOMAIN-CONTAINING PROTEIN"/>
    <property type="match status" value="1"/>
</dbReference>